<reference evidence="1 2" key="1">
    <citation type="submission" date="2021-06" db="EMBL/GenBank/DDBJ databases">
        <title>Caerostris darwini draft genome.</title>
        <authorList>
            <person name="Kono N."/>
            <person name="Arakawa K."/>
        </authorList>
    </citation>
    <scope>NUCLEOTIDE SEQUENCE [LARGE SCALE GENOMIC DNA]</scope>
</reference>
<comment type="caution">
    <text evidence="1">The sequence shown here is derived from an EMBL/GenBank/DDBJ whole genome shotgun (WGS) entry which is preliminary data.</text>
</comment>
<proteinExistence type="predicted"/>
<organism evidence="1 2">
    <name type="scientific">Caerostris darwini</name>
    <dbReference type="NCBI Taxonomy" id="1538125"/>
    <lineage>
        <taxon>Eukaryota</taxon>
        <taxon>Metazoa</taxon>
        <taxon>Ecdysozoa</taxon>
        <taxon>Arthropoda</taxon>
        <taxon>Chelicerata</taxon>
        <taxon>Arachnida</taxon>
        <taxon>Araneae</taxon>
        <taxon>Araneomorphae</taxon>
        <taxon>Entelegynae</taxon>
        <taxon>Araneoidea</taxon>
        <taxon>Araneidae</taxon>
        <taxon>Caerostris</taxon>
    </lineage>
</organism>
<keyword evidence="2" id="KW-1185">Reference proteome</keyword>
<dbReference type="Proteomes" id="UP001054837">
    <property type="component" value="Unassembled WGS sequence"/>
</dbReference>
<accession>A0AAV4U6N7</accession>
<name>A0AAV4U6N7_9ARAC</name>
<evidence type="ECO:0000313" key="1">
    <source>
        <dbReference type="EMBL" id="GIY53390.1"/>
    </source>
</evidence>
<dbReference type="AlphaFoldDB" id="A0AAV4U6N7"/>
<feature type="non-terminal residue" evidence="1">
    <location>
        <position position="1"/>
    </location>
</feature>
<gene>
    <name evidence="1" type="ORF">CDAR_455871</name>
</gene>
<evidence type="ECO:0000313" key="2">
    <source>
        <dbReference type="Proteomes" id="UP001054837"/>
    </source>
</evidence>
<sequence length="64" mass="7142">LTIARDLSICGTSTEKEKFDGRDLPSGSHSRYKKPWALYSAMSFGAIPPNEKVLHSISKDFINE</sequence>
<protein>
    <submittedName>
        <fullName evidence="1">Uncharacterized protein</fullName>
    </submittedName>
</protein>
<dbReference type="EMBL" id="BPLQ01010762">
    <property type="protein sequence ID" value="GIY53390.1"/>
    <property type="molecule type" value="Genomic_DNA"/>
</dbReference>